<organism evidence="1 2">
    <name type="scientific">Rhodovulum euryhalinum</name>
    <dbReference type="NCBI Taxonomy" id="35805"/>
    <lineage>
        <taxon>Bacteria</taxon>
        <taxon>Pseudomonadati</taxon>
        <taxon>Pseudomonadota</taxon>
        <taxon>Alphaproteobacteria</taxon>
        <taxon>Rhodobacterales</taxon>
        <taxon>Paracoccaceae</taxon>
        <taxon>Rhodovulum</taxon>
    </lineage>
</organism>
<protein>
    <recommendedName>
        <fullName evidence="3">Lipoprotein</fullName>
    </recommendedName>
</protein>
<sequence length="205" mass="22117">MTLSKRLVLGGLLGVLVAGCSGTWATDYSDAIAPATSRNWRVVALDIVVPGTLTVSEEDVYRPNADIVWRDDPPGDRHAQVKAIVETAARRGTAGLRGSRPVRLSVTMAEFHALSDISRLRLSHAGVHNIKFTAQVSDARTGAVLAGPEEIRADLPAYTGMDAIRAERRGETQKKRITDHLARVFAGWLGAGPDDVRGAFQRLGR</sequence>
<dbReference type="Pfam" id="PF20569">
    <property type="entry name" value="DUF6778"/>
    <property type="match status" value="1"/>
</dbReference>
<proteinExistence type="predicted"/>
<dbReference type="Proteomes" id="UP000295142">
    <property type="component" value="Unassembled WGS sequence"/>
</dbReference>
<dbReference type="InterPro" id="IPR046705">
    <property type="entry name" value="DUF6778"/>
</dbReference>
<accession>A0A4R2KII9</accession>
<dbReference type="PROSITE" id="PS51257">
    <property type="entry name" value="PROKAR_LIPOPROTEIN"/>
    <property type="match status" value="1"/>
</dbReference>
<evidence type="ECO:0000313" key="2">
    <source>
        <dbReference type="Proteomes" id="UP000295142"/>
    </source>
</evidence>
<dbReference type="EMBL" id="SLWW01000010">
    <property type="protein sequence ID" value="TCO70369.1"/>
    <property type="molecule type" value="Genomic_DNA"/>
</dbReference>
<dbReference type="RefSeq" id="WP_132545648.1">
    <property type="nucleotide sequence ID" value="NZ_SLWW01000010.1"/>
</dbReference>
<evidence type="ECO:0008006" key="3">
    <source>
        <dbReference type="Google" id="ProtNLM"/>
    </source>
</evidence>
<evidence type="ECO:0000313" key="1">
    <source>
        <dbReference type="EMBL" id="TCO70369.1"/>
    </source>
</evidence>
<name>A0A4R2KII9_9RHOB</name>
<reference evidence="1 2" key="1">
    <citation type="submission" date="2019-03" db="EMBL/GenBank/DDBJ databases">
        <title>Genomic Encyclopedia of Type Strains, Phase IV (KMG-IV): sequencing the most valuable type-strain genomes for metagenomic binning, comparative biology and taxonomic classification.</title>
        <authorList>
            <person name="Goeker M."/>
        </authorList>
    </citation>
    <scope>NUCLEOTIDE SEQUENCE [LARGE SCALE GENOMIC DNA]</scope>
    <source>
        <strain evidence="1 2">DSM 4868</strain>
    </source>
</reference>
<keyword evidence="2" id="KW-1185">Reference proteome</keyword>
<dbReference type="OrthoDB" id="7836640at2"/>
<comment type="caution">
    <text evidence="1">The sequence shown here is derived from an EMBL/GenBank/DDBJ whole genome shotgun (WGS) entry which is preliminary data.</text>
</comment>
<dbReference type="AlphaFoldDB" id="A0A4R2KII9"/>
<gene>
    <name evidence="1" type="ORF">EV655_110134</name>
</gene>